<evidence type="ECO:0008006" key="4">
    <source>
        <dbReference type="Google" id="ProtNLM"/>
    </source>
</evidence>
<dbReference type="Gene3D" id="1.10.3680.10">
    <property type="entry name" value="TerB-like"/>
    <property type="match status" value="1"/>
</dbReference>
<feature type="compositionally biased region" description="Polar residues" evidence="1">
    <location>
        <begin position="33"/>
        <end position="52"/>
    </location>
</feature>
<evidence type="ECO:0000313" key="2">
    <source>
        <dbReference type="EMBL" id="SEF83329.1"/>
    </source>
</evidence>
<organism evidence="2 3">
    <name type="scientific">Halopseudomonas aestusnigri</name>
    <dbReference type="NCBI Taxonomy" id="857252"/>
    <lineage>
        <taxon>Bacteria</taxon>
        <taxon>Pseudomonadati</taxon>
        <taxon>Pseudomonadota</taxon>
        <taxon>Gammaproteobacteria</taxon>
        <taxon>Pseudomonadales</taxon>
        <taxon>Pseudomonadaceae</taxon>
        <taxon>Halopseudomonas</taxon>
    </lineage>
</organism>
<dbReference type="RefSeq" id="WP_088273993.1">
    <property type="nucleotide sequence ID" value="NZ_FNVE01000002.1"/>
</dbReference>
<evidence type="ECO:0000313" key="3">
    <source>
        <dbReference type="Proteomes" id="UP000243518"/>
    </source>
</evidence>
<dbReference type="InterPro" id="IPR029024">
    <property type="entry name" value="TerB-like"/>
</dbReference>
<dbReference type="Proteomes" id="UP000243518">
    <property type="component" value="Unassembled WGS sequence"/>
</dbReference>
<reference evidence="2 3" key="1">
    <citation type="submission" date="2016-10" db="EMBL/GenBank/DDBJ databases">
        <authorList>
            <person name="Varghese N."/>
            <person name="Submissions S."/>
        </authorList>
    </citation>
    <scope>NUCLEOTIDE SEQUENCE [LARGE SCALE GENOMIC DNA]</scope>
    <source>
        <strain evidence="2 3">CECT 8317</strain>
    </source>
</reference>
<name>A0AAQ1G5H6_9GAMM</name>
<feature type="region of interest" description="Disordered" evidence="1">
    <location>
        <begin position="24"/>
        <end position="77"/>
    </location>
</feature>
<accession>A0AAQ1G5H6</accession>
<gene>
    <name evidence="2" type="ORF">SAMN05216586_10256</name>
</gene>
<keyword evidence="3" id="KW-1185">Reference proteome</keyword>
<proteinExistence type="predicted"/>
<comment type="caution">
    <text evidence="2">The sequence shown here is derived from an EMBL/GenBank/DDBJ whole genome shotgun (WGS) entry which is preliminary data.</text>
</comment>
<evidence type="ECO:0000256" key="1">
    <source>
        <dbReference type="SAM" id="MobiDB-lite"/>
    </source>
</evidence>
<dbReference type="EMBL" id="FNVE01000002">
    <property type="protein sequence ID" value="SEF83329.1"/>
    <property type="molecule type" value="Genomic_DNA"/>
</dbReference>
<dbReference type="SUPFAM" id="SSF158682">
    <property type="entry name" value="TerB-like"/>
    <property type="match status" value="1"/>
</dbReference>
<dbReference type="AlphaFoldDB" id="A0AAQ1G5H6"/>
<protein>
    <recommendedName>
        <fullName evidence="4">Tellurite resistance protein TerB</fullName>
    </recommendedName>
</protein>
<sequence>MDFLSGVILGVVATLIAILSVKSRKKPQEPAPSANNTNPARTGSGVTIQVTQYGGPETEPSDFEQQSHQGNPDRDPWEAGAWEVQESFPVKANLFITFRDVEGKVTERPITVQAVGSHLGEPTLVAFCRLRNNNRTFRISRIENCVDEESGEIIDNLYDYLHERYSSSVDASLDRAYNEAPDAIDALFYIAKADGQMRKPEREIIATFLQSLTGDDRVSESVVQKMMADWEVPSLRTFKVSVGKVGNLSNEIQSIFKQGASDIVATGKTVTALEQEALDYIAKRLG</sequence>